<protein>
    <submittedName>
        <fullName evidence="2">Uncharacterized protein</fullName>
    </submittedName>
</protein>
<feature type="compositionally biased region" description="Basic and acidic residues" evidence="1">
    <location>
        <begin position="446"/>
        <end position="482"/>
    </location>
</feature>
<sequence>MSQTHDDDDWPQRPPSLFRRLMGAMRTPSSARSSQSLDSEHSDGENTEGGHSIDKGPVWQRSFSFLRRGSSKKKKDPHDGIQGRFHKVYSGYVNSSFSYDEDDIDSKKSLELLDVNASNTSLNSKDNSLIALTANQITASMSRLNESGQDFSGGLRPEHAGHNKLNRTGSDNSRGPPSLPTTPLSPRAHSPHSPYGSPRASPLPSRRSPSPRRFDVGFASAVSNIVDQAHTIAEHERRKPFTSVKYDTDSNPNSPQLHTRSRSRNRMPHYGGQNGSPLPSPSPHRRDRDSTFYRSTSLETRSPSPTSNANGSSPQQEYYGSAILRDRSRSPSPLQSPPKRSAGRKLPSVPNKPSSLNLAQPKLKDSNMPRVMPSPTIPTQTRSPGSINFPRLNASPTRLPKLNISAHPHHVAPPGRLSRPEPYSPTERNNLNKHSSSSAQRTSGYGRDRDRERSWSRERGTDRDQSAHSNRSPDIRTGDRSRILANQFDDVPQDGRERVRGGASSSRSGGTLPNGFKPKTKSRKAEKYEMRSDSNIPLQDSDDDEEDWC</sequence>
<evidence type="ECO:0000313" key="3">
    <source>
        <dbReference type="Proteomes" id="UP000030746"/>
    </source>
</evidence>
<feature type="compositionally biased region" description="Polar residues" evidence="1">
    <location>
        <begin position="377"/>
        <end position="386"/>
    </location>
</feature>
<feature type="region of interest" description="Disordered" evidence="1">
    <location>
        <begin position="229"/>
        <end position="549"/>
    </location>
</feature>
<dbReference type="GeneID" id="20238967"/>
<proteinExistence type="predicted"/>
<feature type="compositionally biased region" description="Low complexity" evidence="1">
    <location>
        <begin position="197"/>
        <end position="208"/>
    </location>
</feature>
<feature type="region of interest" description="Disordered" evidence="1">
    <location>
        <begin position="1"/>
        <end position="85"/>
    </location>
</feature>
<evidence type="ECO:0000256" key="1">
    <source>
        <dbReference type="SAM" id="MobiDB-lite"/>
    </source>
</evidence>
<evidence type="ECO:0000313" key="2">
    <source>
        <dbReference type="EMBL" id="ESO92787.1"/>
    </source>
</evidence>
<feature type="region of interest" description="Disordered" evidence="1">
    <location>
        <begin position="143"/>
        <end position="215"/>
    </location>
</feature>
<feature type="compositionally biased region" description="Polar residues" evidence="1">
    <location>
        <begin position="27"/>
        <end position="37"/>
    </location>
</feature>
<feature type="compositionally biased region" description="Low complexity" evidence="1">
    <location>
        <begin position="330"/>
        <end position="340"/>
    </location>
</feature>
<keyword evidence="3" id="KW-1185">Reference proteome</keyword>
<accession>V4A7R6</accession>
<feature type="compositionally biased region" description="Acidic residues" evidence="1">
    <location>
        <begin position="540"/>
        <end position="549"/>
    </location>
</feature>
<dbReference type="CTD" id="20238967"/>
<feature type="compositionally biased region" description="Low complexity" evidence="1">
    <location>
        <begin position="501"/>
        <end position="510"/>
    </location>
</feature>
<dbReference type="KEGG" id="lgi:LOTGIDRAFT_162269"/>
<feature type="compositionally biased region" description="Polar residues" evidence="1">
    <location>
        <begin position="292"/>
        <end position="318"/>
    </location>
</feature>
<organism evidence="2 3">
    <name type="scientific">Lottia gigantea</name>
    <name type="common">Giant owl limpet</name>
    <dbReference type="NCBI Taxonomy" id="225164"/>
    <lineage>
        <taxon>Eukaryota</taxon>
        <taxon>Metazoa</taxon>
        <taxon>Spiralia</taxon>
        <taxon>Lophotrochozoa</taxon>
        <taxon>Mollusca</taxon>
        <taxon>Gastropoda</taxon>
        <taxon>Patellogastropoda</taxon>
        <taxon>Lottioidea</taxon>
        <taxon>Lottiidae</taxon>
        <taxon>Lottia</taxon>
    </lineage>
</organism>
<dbReference type="HOGENOM" id="CLU_496356_0_0_1"/>
<dbReference type="EMBL" id="KB202014">
    <property type="protein sequence ID" value="ESO92787.1"/>
    <property type="molecule type" value="Genomic_DNA"/>
</dbReference>
<dbReference type="OrthoDB" id="6155590at2759"/>
<dbReference type="OMA" id="HFDERSP"/>
<feature type="compositionally biased region" description="Basic and acidic residues" evidence="1">
    <location>
        <begin position="523"/>
        <end position="532"/>
    </location>
</feature>
<dbReference type="STRING" id="225164.V4A7R6"/>
<dbReference type="AlphaFoldDB" id="V4A7R6"/>
<feature type="compositionally biased region" description="Polar residues" evidence="1">
    <location>
        <begin position="426"/>
        <end position="443"/>
    </location>
</feature>
<reference evidence="2 3" key="1">
    <citation type="journal article" date="2013" name="Nature">
        <title>Insights into bilaterian evolution from three spiralian genomes.</title>
        <authorList>
            <person name="Simakov O."/>
            <person name="Marletaz F."/>
            <person name="Cho S.J."/>
            <person name="Edsinger-Gonzales E."/>
            <person name="Havlak P."/>
            <person name="Hellsten U."/>
            <person name="Kuo D.H."/>
            <person name="Larsson T."/>
            <person name="Lv J."/>
            <person name="Arendt D."/>
            <person name="Savage R."/>
            <person name="Osoegawa K."/>
            <person name="de Jong P."/>
            <person name="Grimwood J."/>
            <person name="Chapman J.A."/>
            <person name="Shapiro H."/>
            <person name="Aerts A."/>
            <person name="Otillar R.P."/>
            <person name="Terry A.Y."/>
            <person name="Boore J.L."/>
            <person name="Grigoriev I.V."/>
            <person name="Lindberg D.R."/>
            <person name="Seaver E.C."/>
            <person name="Weisblat D.A."/>
            <person name="Putnam N.H."/>
            <person name="Rokhsar D.S."/>
        </authorList>
    </citation>
    <scope>NUCLEOTIDE SEQUENCE [LARGE SCALE GENOMIC DNA]</scope>
</reference>
<gene>
    <name evidence="2" type="ORF">LOTGIDRAFT_162269</name>
</gene>
<feature type="compositionally biased region" description="Polar residues" evidence="1">
    <location>
        <begin position="249"/>
        <end position="258"/>
    </location>
</feature>
<dbReference type="Proteomes" id="UP000030746">
    <property type="component" value="Unassembled WGS sequence"/>
</dbReference>
<name>V4A7R6_LOTGI</name>
<dbReference type="RefSeq" id="XP_009056476.1">
    <property type="nucleotide sequence ID" value="XM_009058228.1"/>
</dbReference>
<feature type="compositionally biased region" description="Polar residues" evidence="1">
    <location>
        <begin position="166"/>
        <end position="175"/>
    </location>
</feature>